<feature type="domain" description="AB hydrolase-1" evidence="3">
    <location>
        <begin position="32"/>
        <end position="311"/>
    </location>
</feature>
<dbReference type="OrthoDB" id="408373at2759"/>
<dbReference type="PRINTS" id="PR00412">
    <property type="entry name" value="EPOXHYDRLASE"/>
</dbReference>
<dbReference type="Proteomes" id="UP000070444">
    <property type="component" value="Unassembled WGS sequence"/>
</dbReference>
<dbReference type="OMA" id="PWTLAKI"/>
<keyword evidence="1 4" id="KW-0378">Hydrolase</keyword>
<proteinExistence type="inferred from homology"/>
<dbReference type="Gene3D" id="3.40.50.1820">
    <property type="entry name" value="alpha/beta hydrolase"/>
    <property type="match status" value="1"/>
</dbReference>
<comment type="similarity">
    <text evidence="2">Belongs to the AB hydrolase superfamily. Epoxide hydrolase family.</text>
</comment>
<organism evidence="4 5">
    <name type="scientific">Conidiobolus coronatus (strain ATCC 28846 / CBS 209.66 / NRRL 28638)</name>
    <name type="common">Delacroixia coronata</name>
    <dbReference type="NCBI Taxonomy" id="796925"/>
    <lineage>
        <taxon>Eukaryota</taxon>
        <taxon>Fungi</taxon>
        <taxon>Fungi incertae sedis</taxon>
        <taxon>Zoopagomycota</taxon>
        <taxon>Entomophthoromycotina</taxon>
        <taxon>Entomophthoromycetes</taxon>
        <taxon>Entomophthorales</taxon>
        <taxon>Ancylistaceae</taxon>
        <taxon>Conidiobolus</taxon>
    </lineage>
</organism>
<dbReference type="InterPro" id="IPR029058">
    <property type="entry name" value="AB_hydrolase_fold"/>
</dbReference>
<accession>A0A137P4P8</accession>
<dbReference type="InterPro" id="IPR000639">
    <property type="entry name" value="Epox_hydrolase-like"/>
</dbReference>
<gene>
    <name evidence="4" type="ORF">CONCODRAFT_71115</name>
</gene>
<keyword evidence="5" id="KW-1185">Reference proteome</keyword>
<sequence length="329" mass="38698">MTKSPLDYNHKYTKIDGFSYHYVDEGSQDGELLVFVHGWPELWINNKHQIDYFSKLGYRTIAIDLIGIGGSQGPKVTDVHNLEAEGLTLKHLIKGELKRDQAIFIGHDWGSMIVWRMCQYFPEIVKAVASTCIHYTPPMEKFIDMEALIQFLPGMEYQKDIGYRNWEEECKKHKSIFFEAMYQYNGFKNKEENSDAEIFEKLTDLKASYERIKLAKNYTPVFNEEEFKYFLDQYSDQVIANSCNYYRTRLLNHRDELELMDKIYINHPALMIHATEDVSNKFYVKFEPATKKFCTNLTYKVIEGDHWIILNKGDEVNEAIHSWLSALKL</sequence>
<name>A0A137P4P8_CONC2</name>
<dbReference type="EMBL" id="KQ964519">
    <property type="protein sequence ID" value="KXN69911.1"/>
    <property type="molecule type" value="Genomic_DNA"/>
</dbReference>
<dbReference type="GO" id="GO:0016787">
    <property type="term" value="F:hydrolase activity"/>
    <property type="evidence" value="ECO:0007669"/>
    <property type="project" value="UniProtKB-KW"/>
</dbReference>
<dbReference type="Pfam" id="PF00561">
    <property type="entry name" value="Abhydrolase_1"/>
    <property type="match status" value="1"/>
</dbReference>
<evidence type="ECO:0000313" key="4">
    <source>
        <dbReference type="EMBL" id="KXN69911.1"/>
    </source>
</evidence>
<dbReference type="STRING" id="796925.A0A137P4P8"/>
<evidence type="ECO:0000313" key="5">
    <source>
        <dbReference type="Proteomes" id="UP000070444"/>
    </source>
</evidence>
<dbReference type="SUPFAM" id="SSF53474">
    <property type="entry name" value="alpha/beta-Hydrolases"/>
    <property type="match status" value="1"/>
</dbReference>
<protein>
    <submittedName>
        <fullName evidence="4">Alpha/beta-hydrolase</fullName>
    </submittedName>
</protein>
<evidence type="ECO:0000256" key="1">
    <source>
        <dbReference type="ARBA" id="ARBA00022801"/>
    </source>
</evidence>
<evidence type="ECO:0000256" key="2">
    <source>
        <dbReference type="ARBA" id="ARBA00038334"/>
    </source>
</evidence>
<dbReference type="InterPro" id="IPR000073">
    <property type="entry name" value="AB_hydrolase_1"/>
</dbReference>
<dbReference type="PANTHER" id="PTHR43329">
    <property type="entry name" value="EPOXIDE HYDROLASE"/>
    <property type="match status" value="1"/>
</dbReference>
<reference evidence="4 5" key="1">
    <citation type="journal article" date="2015" name="Genome Biol. Evol.">
        <title>Phylogenomic analyses indicate that early fungi evolved digesting cell walls of algal ancestors of land plants.</title>
        <authorList>
            <person name="Chang Y."/>
            <person name="Wang S."/>
            <person name="Sekimoto S."/>
            <person name="Aerts A.L."/>
            <person name="Choi C."/>
            <person name="Clum A."/>
            <person name="LaButti K.M."/>
            <person name="Lindquist E.A."/>
            <person name="Yee Ngan C."/>
            <person name="Ohm R.A."/>
            <person name="Salamov A.A."/>
            <person name="Grigoriev I.V."/>
            <person name="Spatafora J.W."/>
            <person name="Berbee M.L."/>
        </authorList>
    </citation>
    <scope>NUCLEOTIDE SEQUENCE [LARGE SCALE GENOMIC DNA]</scope>
    <source>
        <strain evidence="4 5">NRRL 28638</strain>
    </source>
</reference>
<evidence type="ECO:0000259" key="3">
    <source>
        <dbReference type="Pfam" id="PF00561"/>
    </source>
</evidence>
<dbReference type="AlphaFoldDB" id="A0A137P4P8"/>